<gene>
    <name evidence="1" type="ORF">ACFPIJ_16925</name>
</gene>
<keyword evidence="2" id="KW-1185">Reference proteome</keyword>
<proteinExistence type="predicted"/>
<accession>A0ABV9VTR1</accession>
<dbReference type="Proteomes" id="UP001595912">
    <property type="component" value="Unassembled WGS sequence"/>
</dbReference>
<evidence type="ECO:0000313" key="2">
    <source>
        <dbReference type="Proteomes" id="UP001595912"/>
    </source>
</evidence>
<dbReference type="RefSeq" id="WP_380115952.1">
    <property type="nucleotide sequence ID" value="NZ_JBHSIU010000018.1"/>
</dbReference>
<reference evidence="2" key="1">
    <citation type="journal article" date="2019" name="Int. J. Syst. Evol. Microbiol.">
        <title>The Global Catalogue of Microorganisms (GCM) 10K type strain sequencing project: providing services to taxonomists for standard genome sequencing and annotation.</title>
        <authorList>
            <consortium name="The Broad Institute Genomics Platform"/>
            <consortium name="The Broad Institute Genome Sequencing Center for Infectious Disease"/>
            <person name="Wu L."/>
            <person name="Ma J."/>
        </authorList>
    </citation>
    <scope>NUCLEOTIDE SEQUENCE [LARGE SCALE GENOMIC DNA]</scope>
    <source>
        <strain evidence="2">CGMCC 4.7152</strain>
    </source>
</reference>
<sequence length="341" mass="37254">MIFVVNRKQPVTETTPHILCCMPDDHVYGVRFFVPGVAATMAQWQGSLGRSGLTLDGESLTSQHLGFRVLAEWVENDGSFAQAFGHGTMSAEEQRAVAAAGSALVLDLPVYLGAAAGGVATLIAALADAGALGVRLEQSKLDWSVAHWLRSLEGGNPWALYRCAVVVLQDRSVSRSCGMHAFGLPDARVEAPPLEANRFLGEFNVYQLAEDPVLVSGDTFRPDLDTPRRRLERWPDDGYPPGHACHNPFGVWRLGAEGGEADSRSELRPVFIPALVALLTAAEAEAGRRLRHEEVERVTSEGTCMMMAHADAQQLERSRGYADLEPELAWRQWQVLRESRG</sequence>
<dbReference type="EMBL" id="JBHSIU010000018">
    <property type="protein sequence ID" value="MFC4999509.1"/>
    <property type="molecule type" value="Genomic_DNA"/>
</dbReference>
<comment type="caution">
    <text evidence="1">The sequence shown here is derived from an EMBL/GenBank/DDBJ whole genome shotgun (WGS) entry which is preliminary data.</text>
</comment>
<protein>
    <submittedName>
        <fullName evidence="1">Uncharacterized protein</fullName>
    </submittedName>
</protein>
<organism evidence="1 2">
    <name type="scientific">Dactylosporangium cerinum</name>
    <dbReference type="NCBI Taxonomy" id="1434730"/>
    <lineage>
        <taxon>Bacteria</taxon>
        <taxon>Bacillati</taxon>
        <taxon>Actinomycetota</taxon>
        <taxon>Actinomycetes</taxon>
        <taxon>Micromonosporales</taxon>
        <taxon>Micromonosporaceae</taxon>
        <taxon>Dactylosporangium</taxon>
    </lineage>
</organism>
<evidence type="ECO:0000313" key="1">
    <source>
        <dbReference type="EMBL" id="MFC4999509.1"/>
    </source>
</evidence>
<name>A0ABV9VTR1_9ACTN</name>